<proteinExistence type="predicted"/>
<evidence type="ECO:0000313" key="4">
    <source>
        <dbReference type="Proteomes" id="UP000250235"/>
    </source>
</evidence>
<dbReference type="AlphaFoldDB" id="A0A2Z7D6C8"/>
<feature type="region of interest" description="Disordered" evidence="2">
    <location>
        <begin position="222"/>
        <end position="247"/>
    </location>
</feature>
<evidence type="ECO:0000256" key="2">
    <source>
        <dbReference type="SAM" id="MobiDB-lite"/>
    </source>
</evidence>
<feature type="region of interest" description="Disordered" evidence="2">
    <location>
        <begin position="165"/>
        <end position="196"/>
    </location>
</feature>
<feature type="compositionally biased region" description="Basic residues" evidence="2">
    <location>
        <begin position="623"/>
        <end position="633"/>
    </location>
</feature>
<feature type="coiled-coil region" evidence="1">
    <location>
        <begin position="85"/>
        <end position="112"/>
    </location>
</feature>
<feature type="compositionally biased region" description="Gly residues" evidence="2">
    <location>
        <begin position="567"/>
        <end position="578"/>
    </location>
</feature>
<feature type="region of interest" description="Disordered" evidence="2">
    <location>
        <begin position="547"/>
        <end position="586"/>
    </location>
</feature>
<dbReference type="EMBL" id="KQ989024">
    <property type="protein sequence ID" value="KZV55043.1"/>
    <property type="molecule type" value="Genomic_DNA"/>
</dbReference>
<protein>
    <submittedName>
        <fullName evidence="3">Uncharacterized protein</fullName>
    </submittedName>
</protein>
<feature type="region of interest" description="Disordered" evidence="2">
    <location>
        <begin position="599"/>
        <end position="633"/>
    </location>
</feature>
<sequence length="633" mass="70094">MKSRGDKDPVASMIGKCWLLRKAPRAGQTLTQIHPAAVLVQVTVNGRKFIVSWLTKWLMTRKLSHSFEEAKAENMSLKSSSIVSSSDELEDIDSLKTELSKLTAENDVLKNETINTYIATNITIDAHGENVEPGLAKVAMVKRTPKSKKMSSSTDETPVEVISEISESKKRQATEGNAPAIPKKRRTMKNKPSPSQASLDIVNVTQDVVPLQIIDPTPAAAAVNSPVPKRKSRKRRLVLPTGSDDETMGTQELVKDIDEAAVKPTDEVDIIIEQVLEETLKLGVSEEDHGGHGVDEATFADDFAQWLDDFVFRNSKPVTKEDMSIDDLLLQISNDMLFPSITATEITKIRLGESISINEVRERDVYLASLPRISIHDKGKAILEEDEPVRGNPAREMVELICGDIEFLVRLRDQASLSQCVDAAHSDVLSRLRTVEHGIQDTLGHQNDYFRCLIQSARLEGKKNDDLLILRLNELKKTVMAQGVTTATDSLALKSRFNALDAKLLLLDRQVAAIRSEQLEFQAKIAADLLSLSTQIGDLVDYIRGGDAKKGEGSSSRPQPTPDDQGRGGGDTGGGSGGVRTTTIVDRLSLEEVAERIREADRQRSNVDLERERNREIRERRLSRSGPSKRRRY</sequence>
<gene>
    <name evidence="3" type="ORF">F511_31820</name>
</gene>
<evidence type="ECO:0000256" key="1">
    <source>
        <dbReference type="SAM" id="Coils"/>
    </source>
</evidence>
<accession>A0A2Z7D6C8</accession>
<evidence type="ECO:0000313" key="3">
    <source>
        <dbReference type="EMBL" id="KZV55043.1"/>
    </source>
</evidence>
<reference evidence="3 4" key="1">
    <citation type="journal article" date="2015" name="Proc. Natl. Acad. Sci. U.S.A.">
        <title>The resurrection genome of Boea hygrometrica: A blueprint for survival of dehydration.</title>
        <authorList>
            <person name="Xiao L."/>
            <person name="Yang G."/>
            <person name="Zhang L."/>
            <person name="Yang X."/>
            <person name="Zhao S."/>
            <person name="Ji Z."/>
            <person name="Zhou Q."/>
            <person name="Hu M."/>
            <person name="Wang Y."/>
            <person name="Chen M."/>
            <person name="Xu Y."/>
            <person name="Jin H."/>
            <person name="Xiao X."/>
            <person name="Hu G."/>
            <person name="Bao F."/>
            <person name="Hu Y."/>
            <person name="Wan P."/>
            <person name="Li L."/>
            <person name="Deng X."/>
            <person name="Kuang T."/>
            <person name="Xiang C."/>
            <person name="Zhu J.K."/>
            <person name="Oliver M.J."/>
            <person name="He Y."/>
        </authorList>
    </citation>
    <scope>NUCLEOTIDE SEQUENCE [LARGE SCALE GENOMIC DNA]</scope>
    <source>
        <strain evidence="4">cv. XS01</strain>
    </source>
</reference>
<keyword evidence="4" id="KW-1185">Reference proteome</keyword>
<dbReference type="Proteomes" id="UP000250235">
    <property type="component" value="Unassembled WGS sequence"/>
</dbReference>
<keyword evidence="1" id="KW-0175">Coiled coil</keyword>
<organism evidence="3 4">
    <name type="scientific">Dorcoceras hygrometricum</name>
    <dbReference type="NCBI Taxonomy" id="472368"/>
    <lineage>
        <taxon>Eukaryota</taxon>
        <taxon>Viridiplantae</taxon>
        <taxon>Streptophyta</taxon>
        <taxon>Embryophyta</taxon>
        <taxon>Tracheophyta</taxon>
        <taxon>Spermatophyta</taxon>
        <taxon>Magnoliopsida</taxon>
        <taxon>eudicotyledons</taxon>
        <taxon>Gunneridae</taxon>
        <taxon>Pentapetalae</taxon>
        <taxon>asterids</taxon>
        <taxon>lamiids</taxon>
        <taxon>Lamiales</taxon>
        <taxon>Gesneriaceae</taxon>
        <taxon>Didymocarpoideae</taxon>
        <taxon>Trichosporeae</taxon>
        <taxon>Loxocarpinae</taxon>
        <taxon>Dorcoceras</taxon>
    </lineage>
</organism>
<feature type="compositionally biased region" description="Basic residues" evidence="2">
    <location>
        <begin position="228"/>
        <end position="237"/>
    </location>
</feature>
<feature type="compositionally biased region" description="Basic and acidic residues" evidence="2">
    <location>
        <begin position="599"/>
        <end position="622"/>
    </location>
</feature>
<name>A0A2Z7D6C8_9LAMI</name>